<accession>A0A656GP47</accession>
<feature type="non-terminal residue" evidence="2">
    <location>
        <position position="1"/>
    </location>
</feature>
<dbReference type="AlphaFoldDB" id="A0A656GP47"/>
<dbReference type="Proteomes" id="UP000003465">
    <property type="component" value="Unassembled WGS sequence"/>
</dbReference>
<evidence type="ECO:0000313" key="3">
    <source>
        <dbReference type="Proteomes" id="UP000003465"/>
    </source>
</evidence>
<feature type="region of interest" description="Disordered" evidence="1">
    <location>
        <begin position="1"/>
        <end position="34"/>
    </location>
</feature>
<name>A0A656GP47_PSEA0</name>
<gene>
    <name evidence="2" type="ORF">PSYMO_38303</name>
</gene>
<dbReference type="EMBL" id="AEAG01003225">
    <property type="protein sequence ID" value="EGH27030.1"/>
    <property type="molecule type" value="Genomic_DNA"/>
</dbReference>
<evidence type="ECO:0000313" key="2">
    <source>
        <dbReference type="EMBL" id="EGH27030.1"/>
    </source>
</evidence>
<reference evidence="2 3" key="1">
    <citation type="journal article" date="2011" name="PLoS Pathog.">
        <title>Dynamic evolution of pathogenicity revealed by sequencing and comparative genomics of 19 Pseudomonas syringae isolates.</title>
        <authorList>
            <person name="Baltrus D.A."/>
            <person name="Nishimura M.T."/>
            <person name="Romanchuk A."/>
            <person name="Chang J.H."/>
            <person name="Mukhtar M.S."/>
            <person name="Cherkis K."/>
            <person name="Roach J."/>
            <person name="Grant S.R."/>
            <person name="Jones C.D."/>
            <person name="Dangl J.L."/>
        </authorList>
    </citation>
    <scope>NUCLEOTIDE SEQUENCE [LARGE SCALE GENOMIC DNA]</scope>
    <source>
        <strain evidence="2 3">301020</strain>
    </source>
</reference>
<sequence length="34" mass="3412">IVGLMDKAAAGVDASPHIPRGETTHLSPTGNQGL</sequence>
<comment type="caution">
    <text evidence="2">The sequence shown here is derived from an EMBL/GenBank/DDBJ whole genome shotgun (WGS) entry which is preliminary data.</text>
</comment>
<evidence type="ECO:0000256" key="1">
    <source>
        <dbReference type="SAM" id="MobiDB-lite"/>
    </source>
</evidence>
<feature type="compositionally biased region" description="Polar residues" evidence="1">
    <location>
        <begin position="24"/>
        <end position="34"/>
    </location>
</feature>
<feature type="non-terminal residue" evidence="2">
    <location>
        <position position="34"/>
    </location>
</feature>
<protein>
    <submittedName>
        <fullName evidence="2">Uncharacterized protein</fullName>
    </submittedName>
</protein>
<proteinExistence type="predicted"/>
<organism evidence="2 3">
    <name type="scientific">Pseudomonas amygdali pv. mori str. 301020</name>
    <dbReference type="NCBI Taxonomy" id="629261"/>
    <lineage>
        <taxon>Bacteria</taxon>
        <taxon>Pseudomonadati</taxon>
        <taxon>Pseudomonadota</taxon>
        <taxon>Gammaproteobacteria</taxon>
        <taxon>Pseudomonadales</taxon>
        <taxon>Pseudomonadaceae</taxon>
        <taxon>Pseudomonas</taxon>
        <taxon>Pseudomonas amygdali</taxon>
    </lineage>
</organism>